<protein>
    <recommendedName>
        <fullName evidence="3">DUF1353 domain-containing protein</fullName>
    </recommendedName>
</protein>
<dbReference type="InterPro" id="IPR010767">
    <property type="entry name" value="Phage_CGC-2007_Cje0229"/>
</dbReference>
<gene>
    <name evidence="1" type="ORF">CTM74_08210</name>
</gene>
<dbReference type="EMBL" id="CP024700">
    <property type="protein sequence ID" value="ATV61810.1"/>
    <property type="molecule type" value="Genomic_DNA"/>
</dbReference>
<evidence type="ECO:0000313" key="2">
    <source>
        <dbReference type="Proteomes" id="UP000228552"/>
    </source>
</evidence>
<dbReference type="AlphaFoldDB" id="A0AAD0ANI6"/>
<name>A0AAD0ANI6_9FUSO</name>
<reference evidence="1 2" key="1">
    <citation type="submission" date="2017-11" db="EMBL/GenBank/DDBJ databases">
        <title>Genome sequencing of Fusobacterium periodonticum KCOM 1263.</title>
        <authorList>
            <person name="Kook J.-K."/>
            <person name="Park S.-N."/>
            <person name="Lim Y.K."/>
        </authorList>
    </citation>
    <scope>NUCLEOTIDE SEQUENCE [LARGE SCALE GENOMIC DNA]</scope>
    <source>
        <strain evidence="1 2">KCOM 1263</strain>
    </source>
</reference>
<organism evidence="1 2">
    <name type="scientific">Fusobacterium pseudoperiodonticum</name>
    <dbReference type="NCBI Taxonomy" id="2663009"/>
    <lineage>
        <taxon>Bacteria</taxon>
        <taxon>Fusobacteriati</taxon>
        <taxon>Fusobacteriota</taxon>
        <taxon>Fusobacteriia</taxon>
        <taxon>Fusobacteriales</taxon>
        <taxon>Fusobacteriaceae</taxon>
        <taxon>Fusobacterium</taxon>
    </lineage>
</organism>
<accession>A0AAD0ANI6</accession>
<dbReference type="Pfam" id="PF07087">
    <property type="entry name" value="DUF1353"/>
    <property type="match status" value="1"/>
</dbReference>
<keyword evidence="2" id="KW-1185">Reference proteome</keyword>
<evidence type="ECO:0008006" key="3">
    <source>
        <dbReference type="Google" id="ProtNLM"/>
    </source>
</evidence>
<proteinExistence type="predicted"/>
<dbReference type="RefSeq" id="WP_099987749.1">
    <property type="nucleotide sequence ID" value="NZ_CP024700.1"/>
</dbReference>
<sequence length="151" mass="17597">MEITKLITHPLSDGKRQELFQDYSYDINGYIITVPKGFITDLASVPRSFWTIFPPFGIYTPAAVIHDFLYSEYNATGINRTLSDKIFLFIMRELGVGFFKSKTMYRGVRLFGETSWKNKKCNEGYKDKAIIDMTDEAVAYYNYWHKILKIS</sequence>
<dbReference type="Proteomes" id="UP000228552">
    <property type="component" value="Chromosome"/>
</dbReference>
<evidence type="ECO:0000313" key="1">
    <source>
        <dbReference type="EMBL" id="ATV61810.1"/>
    </source>
</evidence>